<feature type="coiled-coil region" evidence="1">
    <location>
        <begin position="326"/>
        <end position="360"/>
    </location>
</feature>
<dbReference type="OrthoDB" id="2505895at2759"/>
<evidence type="ECO:0000256" key="2">
    <source>
        <dbReference type="SAM" id="MobiDB-lite"/>
    </source>
</evidence>
<dbReference type="PROSITE" id="PS50096">
    <property type="entry name" value="IQ"/>
    <property type="match status" value="1"/>
</dbReference>
<feature type="compositionally biased region" description="Basic and acidic residues" evidence="2">
    <location>
        <begin position="199"/>
        <end position="208"/>
    </location>
</feature>
<sequence>METQLSEDGEGDYVLAADKTSSVEDLSDLMRYSLSTVRETTSVDSERQQKLHVNGHMYDNADEKNGYSDEVEITDGGIIHSRSSYSHLAPTRKKYALSKSVENNLQCDRCVISNRHGSSVSDVSKLRRISKHERSHRRDDRLIYRQTEFPQYTFDYWTLPRTHELIRRNFNLGDNLYATPGCILFPKKAYKSHKHRHSKYDETDSSRDSRKKHSARKLLPQDSSNSSHRSELKVYFRFSKGALSNETAGLDYYENEPYLVALQAYCRGWLTRQKYDRLRVENEAVRIIQRNAERLFNPWVRLMLALRPLLKSNRIEEELLYLRSELERYKTLVKMLRYENAEYQSKVANLLQLIEQINSKGASNEVVTNLVSQITDILARNQEFWQQMAVNNQALQAVTLQRPTRVTETDGSPLMAPSPLSQLRQDADFYRNQVEMLKEEADEQQIRSSEHFRGQVSVLGDRVEHLQHLLALESSKVERLSAELEDMTTTIAEAKTYERNLEHMVTQLSRQLEQKTKALEIPTPSETNKPEVNGSYKLEPETLDMEQQLVSYRILLSQLRDYFVANPKAMAVLADSPFQPGSELDIFKESAITPQVLVNLERIQQYQAAKSPSPTKDDRSTFDDLTTRSGANDELVELKRQLVEADKMLSEKSEQIKSEVEDREVLESENNQLRNRISALERQLRDVQEDFDENCSRRDLMNQRQMKEMAEQLEEEARKVALLTQQNRDMERELTELRNLAEPEEEMLNNEWESMKSKLRADVSHYKRSMELLQEEFDQFRRQNDPQKTREELDEKEERINLLEREKQQWRLEMEVLQVKLQNATSLLEDTENRLKWATREKTAQLHRLQQLEGERDEAIREAATIAGRASAEKESTAAKVREFEELRIERDGLRRELTELKQTLAGCTAETTAEKRQLQARLRELEVHHEARISDLKAELERAREDMERLQVDLQTAQSSEVELKASSHRSRWKIDALEDQLSNAMRRVANLERRNTDLEAELVRAKADLTASREAATLKRASRSRMADEWIEGIRDDSNTEDEDKVYSPNSGLSRTDGGFDNYSESSTSPRLRRRAPNSLRPSSLYRSSSSIFRPLSSGEGRMHPNMDRFLETRASVHSLNKLDNSTSNLTKTHRSSCENPPVIYGKVNGDGGDLTPVADGTATAFKSLATRAGVPEQRSKRTPNPAEDNDC</sequence>
<keyword evidence="1" id="KW-0175">Coiled coil</keyword>
<dbReference type="EMBL" id="SJOL01008995">
    <property type="protein sequence ID" value="TGZ59103.1"/>
    <property type="molecule type" value="Genomic_DNA"/>
</dbReference>
<reference evidence="3 4" key="1">
    <citation type="journal article" date="2019" name="BMC Genomics">
        <title>New insights from Opisthorchis felineus genome: update on genomics of the epidemiologically important liver flukes.</title>
        <authorList>
            <person name="Ershov N.I."/>
            <person name="Mordvinov V.A."/>
            <person name="Prokhortchouk E.B."/>
            <person name="Pakharukova M.Y."/>
            <person name="Gunbin K.V."/>
            <person name="Ustyantsev K."/>
            <person name="Genaev M.A."/>
            <person name="Blinov A.G."/>
            <person name="Mazur A."/>
            <person name="Boulygina E."/>
            <person name="Tsygankova S."/>
            <person name="Khrameeva E."/>
            <person name="Chekanov N."/>
            <person name="Fan G."/>
            <person name="Xiao A."/>
            <person name="Zhang H."/>
            <person name="Xu X."/>
            <person name="Yang H."/>
            <person name="Solovyev V."/>
            <person name="Lee S.M."/>
            <person name="Liu X."/>
            <person name="Afonnikov D.A."/>
            <person name="Skryabin K.G."/>
        </authorList>
    </citation>
    <scope>NUCLEOTIDE SEQUENCE [LARGE SCALE GENOMIC DNA]</scope>
    <source>
        <strain evidence="3">AK-0245</strain>
        <tissue evidence="3">Whole organism</tissue>
    </source>
</reference>
<evidence type="ECO:0008006" key="5">
    <source>
        <dbReference type="Google" id="ProtNLM"/>
    </source>
</evidence>
<dbReference type="Proteomes" id="UP000308267">
    <property type="component" value="Unassembled WGS sequence"/>
</dbReference>
<dbReference type="Gene3D" id="1.10.287.1490">
    <property type="match status" value="1"/>
</dbReference>
<feature type="region of interest" description="Disordered" evidence="2">
    <location>
        <begin position="1036"/>
        <end position="1089"/>
    </location>
</feature>
<gene>
    <name evidence="3" type="ORF">CRM22_009270</name>
</gene>
<proteinExistence type="predicted"/>
<comment type="caution">
    <text evidence="3">The sequence shown here is derived from an EMBL/GenBank/DDBJ whole genome shotgun (WGS) entry which is preliminary data.</text>
</comment>
<evidence type="ECO:0000256" key="1">
    <source>
        <dbReference type="SAM" id="Coils"/>
    </source>
</evidence>
<feature type="coiled-coil region" evidence="1">
    <location>
        <begin position="628"/>
        <end position="1017"/>
    </location>
</feature>
<feature type="region of interest" description="Disordered" evidence="2">
    <location>
        <begin position="607"/>
        <end position="628"/>
    </location>
</feature>
<feature type="region of interest" description="Disordered" evidence="2">
    <location>
        <begin position="1171"/>
        <end position="1194"/>
    </location>
</feature>
<feature type="coiled-coil region" evidence="1">
    <location>
        <begin position="477"/>
        <end position="518"/>
    </location>
</feature>
<dbReference type="PANTHER" id="PTHR23159:SF31">
    <property type="entry name" value="CENTROSOME-ASSOCIATED PROTEIN CEP250 ISOFORM X1"/>
    <property type="match status" value="1"/>
</dbReference>
<evidence type="ECO:0000313" key="4">
    <source>
        <dbReference type="Proteomes" id="UP000308267"/>
    </source>
</evidence>
<keyword evidence="4" id="KW-1185">Reference proteome</keyword>
<dbReference type="PANTHER" id="PTHR23159">
    <property type="entry name" value="CENTROSOMAL PROTEIN 2"/>
    <property type="match status" value="1"/>
</dbReference>
<dbReference type="AlphaFoldDB" id="A0A4S2L847"/>
<accession>A0A4S2L847</accession>
<feature type="coiled-coil region" evidence="1">
    <location>
        <begin position="420"/>
        <end position="447"/>
    </location>
</feature>
<name>A0A4S2L847_OPIFE</name>
<organism evidence="3 4">
    <name type="scientific">Opisthorchis felineus</name>
    <dbReference type="NCBI Taxonomy" id="147828"/>
    <lineage>
        <taxon>Eukaryota</taxon>
        <taxon>Metazoa</taxon>
        <taxon>Spiralia</taxon>
        <taxon>Lophotrochozoa</taxon>
        <taxon>Platyhelminthes</taxon>
        <taxon>Trematoda</taxon>
        <taxon>Digenea</taxon>
        <taxon>Opisthorchiida</taxon>
        <taxon>Opisthorchiata</taxon>
        <taxon>Opisthorchiidae</taxon>
        <taxon>Opisthorchis</taxon>
    </lineage>
</organism>
<feature type="region of interest" description="Disordered" evidence="2">
    <location>
        <begin position="194"/>
        <end position="226"/>
    </location>
</feature>
<dbReference type="Gene3D" id="4.10.270.10">
    <property type="entry name" value="Myosin, subunit A"/>
    <property type="match status" value="1"/>
</dbReference>
<dbReference type="STRING" id="147828.A0A4S2L847"/>
<feature type="region of interest" description="Disordered" evidence="2">
    <location>
        <begin position="1126"/>
        <end position="1145"/>
    </location>
</feature>
<evidence type="ECO:0000313" key="3">
    <source>
        <dbReference type="EMBL" id="TGZ59103.1"/>
    </source>
</evidence>
<protein>
    <recommendedName>
        <fullName evidence="5">Myosin tail domain-containing protein</fullName>
    </recommendedName>
</protein>
<feature type="compositionally biased region" description="Basic and acidic residues" evidence="2">
    <location>
        <begin position="615"/>
        <end position="626"/>
    </location>
</feature>